<feature type="transmembrane region" description="Helical" evidence="1">
    <location>
        <begin position="34"/>
        <end position="57"/>
    </location>
</feature>
<reference evidence="3" key="1">
    <citation type="journal article" date="2019" name="Int. J. Syst. Evol. Microbiol.">
        <title>The Global Catalogue of Microorganisms (GCM) 10K type strain sequencing project: providing services to taxonomists for standard genome sequencing and annotation.</title>
        <authorList>
            <consortium name="The Broad Institute Genomics Platform"/>
            <consortium name="The Broad Institute Genome Sequencing Center for Infectious Disease"/>
            <person name="Wu L."/>
            <person name="Ma J."/>
        </authorList>
    </citation>
    <scope>NUCLEOTIDE SEQUENCE [LARGE SCALE GENOMIC DNA]</scope>
    <source>
        <strain evidence="3">KCTC 3913</strain>
    </source>
</reference>
<dbReference type="EMBL" id="JBHUMF010000031">
    <property type="protein sequence ID" value="MFD2681761.1"/>
    <property type="molecule type" value="Genomic_DNA"/>
</dbReference>
<dbReference type="Proteomes" id="UP001597506">
    <property type="component" value="Unassembled WGS sequence"/>
</dbReference>
<keyword evidence="3" id="KW-1185">Reference proteome</keyword>
<proteinExistence type="predicted"/>
<evidence type="ECO:0000313" key="2">
    <source>
        <dbReference type="EMBL" id="MFD2681761.1"/>
    </source>
</evidence>
<organism evidence="2 3">
    <name type="scientific">Bacillus seohaeanensis</name>
    <dbReference type="NCBI Taxonomy" id="284580"/>
    <lineage>
        <taxon>Bacteria</taxon>
        <taxon>Bacillati</taxon>
        <taxon>Bacillota</taxon>
        <taxon>Bacilli</taxon>
        <taxon>Bacillales</taxon>
        <taxon>Bacillaceae</taxon>
        <taxon>Bacillus</taxon>
    </lineage>
</organism>
<dbReference type="RefSeq" id="WP_071411887.1">
    <property type="nucleotide sequence ID" value="NZ_JBHUMF010000031.1"/>
</dbReference>
<keyword evidence="1" id="KW-0472">Membrane</keyword>
<keyword evidence="1" id="KW-0812">Transmembrane</keyword>
<accession>A0ABW5RSZ0</accession>
<gene>
    <name evidence="2" type="ORF">ACFSUL_13555</name>
</gene>
<evidence type="ECO:0000313" key="3">
    <source>
        <dbReference type="Proteomes" id="UP001597506"/>
    </source>
</evidence>
<evidence type="ECO:0000256" key="1">
    <source>
        <dbReference type="SAM" id="Phobius"/>
    </source>
</evidence>
<comment type="caution">
    <text evidence="2">The sequence shown here is derived from an EMBL/GenBank/DDBJ whole genome shotgun (WGS) entry which is preliminary data.</text>
</comment>
<keyword evidence="1" id="KW-1133">Transmembrane helix</keyword>
<sequence length="105" mass="11797">MKEILLFLSFVLTIYVILKNRKVLNGLLKELSSVQILGVAISYIVTITIAFIFIYYGGNWIAGYFPNMVVSYIIQLIVVCITLYLCGSILSKVLQKTTKGVLPMK</sequence>
<name>A0ABW5RSZ0_9BACI</name>
<feature type="transmembrane region" description="Helical" evidence="1">
    <location>
        <begin position="69"/>
        <end position="90"/>
    </location>
</feature>
<protein>
    <submittedName>
        <fullName evidence="2">Uncharacterized protein</fullName>
    </submittedName>
</protein>